<keyword evidence="6" id="KW-1185">Reference proteome</keyword>
<evidence type="ECO:0000313" key="5">
    <source>
        <dbReference type="EMBL" id="CAK9087787.1"/>
    </source>
</evidence>
<evidence type="ECO:0000313" key="6">
    <source>
        <dbReference type="Proteomes" id="UP001642484"/>
    </source>
</evidence>
<dbReference type="CDD" id="cd00051">
    <property type="entry name" value="EFh"/>
    <property type="match status" value="2"/>
</dbReference>
<dbReference type="InterPro" id="IPR006379">
    <property type="entry name" value="HAD-SF_hydro_IIB"/>
</dbReference>
<evidence type="ECO:0000256" key="3">
    <source>
        <dbReference type="ARBA" id="ARBA00022837"/>
    </source>
</evidence>
<evidence type="ECO:0000256" key="2">
    <source>
        <dbReference type="ARBA" id="ARBA00006330"/>
    </source>
</evidence>
<organism evidence="5 6">
    <name type="scientific">Durusdinium trenchii</name>
    <dbReference type="NCBI Taxonomy" id="1381693"/>
    <lineage>
        <taxon>Eukaryota</taxon>
        <taxon>Sar</taxon>
        <taxon>Alveolata</taxon>
        <taxon>Dinophyceae</taxon>
        <taxon>Suessiales</taxon>
        <taxon>Symbiodiniaceae</taxon>
        <taxon>Durusdinium</taxon>
    </lineage>
</organism>
<keyword evidence="3" id="KW-0106">Calcium</keyword>
<dbReference type="InterPro" id="IPR023214">
    <property type="entry name" value="HAD_sf"/>
</dbReference>
<dbReference type="PROSITE" id="PS00018">
    <property type="entry name" value="EF_HAND_1"/>
    <property type="match status" value="3"/>
</dbReference>
<dbReference type="Proteomes" id="UP001642484">
    <property type="component" value="Unassembled WGS sequence"/>
</dbReference>
<dbReference type="SUPFAM" id="SSF56784">
    <property type="entry name" value="HAD-like"/>
    <property type="match status" value="1"/>
</dbReference>
<comment type="similarity">
    <text evidence="1">In the N-terminal section; belongs to the glycosyltransferase 20 family.</text>
</comment>
<sequence>MADEFLAASSKGVQRKNEAVHTVKASLGHDAYHALCRLRREDQAEGEIIEKALILLDTYSVVSRALGQNTLVKAVNVVQQMRNAGYSDEWATTLCRALFRQKDKDLRKAFRLFDQNRNGWIESSELREALPLMGEEVPDARIEELFAIVDQDKTGLIDFEEFCFLVKGLNKEEGEEADAFAAFRTSAEDTLGAVGGAVGSVASGTGAALSAVSTAWSANLPGLSPFELRKAGVVLKKMTAAGYSEAMALAICRALFCGQTEKQMQKAYKFFDSDENGRIDVTELKEAMKLMGEDIKDEQIAALFSAVDHDGNDAISSGRSCNWLLKRSWFDFAWKIECFVPPDADALVDVQIPRQRGCCSSQRISNSKDSDAKDSLSACCPAQLQSSEATPMHSPGNCSGTSTSSTITVLSQATTLNSPPVMSSLPTDAEEFFEGGVELSPMKVDSSEDLLRLTTQPLSMLDSDEALQQFWPLVDRDLPKALFLDYDGTLREFETRPELAVPTDELLSLLAALNDRPDIRSHIISGRDSSFLETHFGSLNSFTLIAEHGYHISPPTDGNCQRKWELWEHFGGDAKNFAVHRNWKATLREAMSSIVADNPGSSIEEKQSSLVWHYRELVEKDTEASVQQAWARLSQLCAREHLKDVNISIGNKYLEASYRTVRKGLVMRRLCEEKALFGEPFAAVLAAGDDVSDETMFEAAPPDYLTIKVGDGQTLASFRAGTPHELREFLSRF</sequence>
<dbReference type="InterPro" id="IPR018247">
    <property type="entry name" value="EF_Hand_1_Ca_BS"/>
</dbReference>
<dbReference type="Pfam" id="PF02358">
    <property type="entry name" value="Trehalose_PPase"/>
    <property type="match status" value="1"/>
</dbReference>
<dbReference type="Gene3D" id="3.30.70.1020">
    <property type="entry name" value="Trehalose-6-phosphate phosphatase related protein, domain 2"/>
    <property type="match status" value="1"/>
</dbReference>
<feature type="domain" description="EF-hand" evidence="4">
    <location>
        <begin position="259"/>
        <end position="294"/>
    </location>
</feature>
<dbReference type="PROSITE" id="PS50222">
    <property type="entry name" value="EF_HAND_2"/>
    <property type="match status" value="3"/>
</dbReference>
<evidence type="ECO:0000259" key="4">
    <source>
        <dbReference type="PROSITE" id="PS50222"/>
    </source>
</evidence>
<dbReference type="Pfam" id="PF13499">
    <property type="entry name" value="EF-hand_7"/>
    <property type="match status" value="2"/>
</dbReference>
<gene>
    <name evidence="5" type="ORF">CCMP2556_LOCUS42396</name>
</gene>
<dbReference type="SUPFAM" id="SSF47473">
    <property type="entry name" value="EF-hand"/>
    <property type="match status" value="1"/>
</dbReference>
<dbReference type="Gene3D" id="3.40.50.1000">
    <property type="entry name" value="HAD superfamily/HAD-like"/>
    <property type="match status" value="1"/>
</dbReference>
<comment type="similarity">
    <text evidence="2">In the C-terminal section; belongs to the trehalose phosphatase family.</text>
</comment>
<feature type="domain" description="EF-hand" evidence="4">
    <location>
        <begin position="137"/>
        <end position="172"/>
    </location>
</feature>
<accession>A0ABP0QLH0</accession>
<dbReference type="PANTHER" id="PTHR10788:SF106">
    <property type="entry name" value="BCDNA.GH08860"/>
    <property type="match status" value="1"/>
</dbReference>
<dbReference type="SMART" id="SM00054">
    <property type="entry name" value="EFh"/>
    <property type="match status" value="3"/>
</dbReference>
<dbReference type="PANTHER" id="PTHR10788">
    <property type="entry name" value="TREHALOSE-6-PHOSPHATE SYNTHASE"/>
    <property type="match status" value="1"/>
</dbReference>
<dbReference type="InterPro" id="IPR003337">
    <property type="entry name" value="Trehalose_PPase"/>
</dbReference>
<evidence type="ECO:0000256" key="1">
    <source>
        <dbReference type="ARBA" id="ARBA00005409"/>
    </source>
</evidence>
<dbReference type="NCBIfam" id="TIGR01484">
    <property type="entry name" value="HAD-SF-IIB"/>
    <property type="match status" value="1"/>
</dbReference>
<reference evidence="5 6" key="1">
    <citation type="submission" date="2024-02" db="EMBL/GenBank/DDBJ databases">
        <authorList>
            <person name="Chen Y."/>
            <person name="Shah S."/>
            <person name="Dougan E. K."/>
            <person name="Thang M."/>
            <person name="Chan C."/>
        </authorList>
    </citation>
    <scope>NUCLEOTIDE SEQUENCE [LARGE SCALE GENOMIC DNA]</scope>
</reference>
<feature type="domain" description="EF-hand" evidence="4">
    <location>
        <begin position="101"/>
        <end position="136"/>
    </location>
</feature>
<dbReference type="InterPro" id="IPR036412">
    <property type="entry name" value="HAD-like_sf"/>
</dbReference>
<name>A0ABP0QLH0_9DINO</name>
<dbReference type="InterPro" id="IPR002048">
    <property type="entry name" value="EF_hand_dom"/>
</dbReference>
<dbReference type="NCBIfam" id="TIGR00685">
    <property type="entry name" value="T6PP"/>
    <property type="match status" value="1"/>
</dbReference>
<dbReference type="EMBL" id="CAXAMN010024583">
    <property type="protein sequence ID" value="CAK9087787.1"/>
    <property type="molecule type" value="Genomic_DNA"/>
</dbReference>
<protein>
    <recommendedName>
        <fullName evidence="4">EF-hand domain-containing protein</fullName>
    </recommendedName>
</protein>
<dbReference type="Gene3D" id="1.10.238.10">
    <property type="entry name" value="EF-hand"/>
    <property type="match status" value="2"/>
</dbReference>
<proteinExistence type="inferred from homology"/>
<dbReference type="InterPro" id="IPR011992">
    <property type="entry name" value="EF-hand-dom_pair"/>
</dbReference>
<comment type="caution">
    <text evidence="5">The sequence shown here is derived from an EMBL/GenBank/DDBJ whole genome shotgun (WGS) entry which is preliminary data.</text>
</comment>
<dbReference type="InterPro" id="IPR001830">
    <property type="entry name" value="Glyco_trans_20"/>
</dbReference>